<dbReference type="EMBL" id="UYRU01051320">
    <property type="protein sequence ID" value="VDN11384.1"/>
    <property type="molecule type" value="Genomic_DNA"/>
</dbReference>
<dbReference type="Proteomes" id="UP000281553">
    <property type="component" value="Unassembled WGS sequence"/>
</dbReference>
<protein>
    <submittedName>
        <fullName evidence="1">Uncharacterized protein</fullName>
    </submittedName>
</protein>
<sequence>MQLLVSSNIKQLCCMGGALKRNPVLLQQLKKEYQSLECLPNTESIEACVGVALYTASVLTSQRSAK</sequence>
<dbReference type="AlphaFoldDB" id="A0A3P7L405"/>
<dbReference type="OrthoDB" id="6258138at2759"/>
<organism evidence="1 2">
    <name type="scientific">Dibothriocephalus latus</name>
    <name type="common">Fish tapeworm</name>
    <name type="synonym">Diphyllobothrium latum</name>
    <dbReference type="NCBI Taxonomy" id="60516"/>
    <lineage>
        <taxon>Eukaryota</taxon>
        <taxon>Metazoa</taxon>
        <taxon>Spiralia</taxon>
        <taxon>Lophotrochozoa</taxon>
        <taxon>Platyhelminthes</taxon>
        <taxon>Cestoda</taxon>
        <taxon>Eucestoda</taxon>
        <taxon>Diphyllobothriidea</taxon>
        <taxon>Diphyllobothriidae</taxon>
        <taxon>Dibothriocephalus</taxon>
    </lineage>
</organism>
<reference evidence="1 2" key="1">
    <citation type="submission" date="2018-11" db="EMBL/GenBank/DDBJ databases">
        <authorList>
            <consortium name="Pathogen Informatics"/>
        </authorList>
    </citation>
    <scope>NUCLEOTIDE SEQUENCE [LARGE SCALE GENOMIC DNA]</scope>
</reference>
<evidence type="ECO:0000313" key="1">
    <source>
        <dbReference type="EMBL" id="VDN11384.1"/>
    </source>
</evidence>
<name>A0A3P7L405_DIBLA</name>
<keyword evidence="2" id="KW-1185">Reference proteome</keyword>
<evidence type="ECO:0000313" key="2">
    <source>
        <dbReference type="Proteomes" id="UP000281553"/>
    </source>
</evidence>
<gene>
    <name evidence="1" type="ORF">DILT_LOCUS7215</name>
</gene>
<proteinExistence type="predicted"/>
<accession>A0A3P7L405</accession>